<evidence type="ECO:0000256" key="1">
    <source>
        <dbReference type="ARBA" id="ARBA00022676"/>
    </source>
</evidence>
<dbReference type="EMBL" id="JAESHT010000011">
    <property type="protein sequence ID" value="MBL3674531.1"/>
    <property type="molecule type" value="Genomic_DNA"/>
</dbReference>
<organism evidence="4 5">
    <name type="scientific">Paracoccus aerius</name>
    <dbReference type="NCBI Taxonomy" id="1915382"/>
    <lineage>
        <taxon>Bacteria</taxon>
        <taxon>Pseudomonadati</taxon>
        <taxon>Pseudomonadota</taxon>
        <taxon>Alphaproteobacteria</taxon>
        <taxon>Rhodobacterales</taxon>
        <taxon>Paracoccaceae</taxon>
        <taxon>Paracoccus</taxon>
    </lineage>
</organism>
<evidence type="ECO:0000313" key="5">
    <source>
        <dbReference type="Proteomes" id="UP000644749"/>
    </source>
</evidence>
<dbReference type="Pfam" id="PF01501">
    <property type="entry name" value="Glyco_transf_8"/>
    <property type="match status" value="1"/>
</dbReference>
<evidence type="ECO:0000313" key="4">
    <source>
        <dbReference type="EMBL" id="MBL3674531.1"/>
    </source>
</evidence>
<dbReference type="InterPro" id="IPR050748">
    <property type="entry name" value="Glycosyltrans_8_dom-fam"/>
</dbReference>
<proteinExistence type="predicted"/>
<protein>
    <submittedName>
        <fullName evidence="4">Glycosyltransferase family 8 protein</fullName>
    </submittedName>
</protein>
<dbReference type="PANTHER" id="PTHR13778">
    <property type="entry name" value="GLYCOSYLTRANSFERASE 8 DOMAIN-CONTAINING PROTEIN"/>
    <property type="match status" value="1"/>
</dbReference>
<keyword evidence="2" id="KW-0808">Transferase</keyword>
<sequence>MTDPLRTIKIAYVTDRSFLEPTLVSIWSLLRHLNGPAELHFWGDGLNAADWTNVRKIVSDSPQVALHCMDISSGYLEGAYGPQGYISAATMGRLYIPSKIDGYVLYIDGDTLVTGDVAPLFRLDLGKAYAGVVRDYTVAHWLADRKGRTRARDDRLTEIRQMMDAVPAGDYFNAGVMLLNCNALRDEPHMLQRMMDVVAASACTHGDQDHLNALFRGNVVQLDLGWNASWGRIRKHRAHLACSRTSAVGAMPCGTRIMHYHGPEKPWRQSGRDFWSSRGRATVTYLLALRRFLRKHPDLRPR</sequence>
<gene>
    <name evidence="4" type="ORF">JL111_13655</name>
</gene>
<reference evidence="4 5" key="1">
    <citation type="submission" date="2021-01" db="EMBL/GenBank/DDBJ databases">
        <title>011410 draft genome.</title>
        <authorList>
            <person name="Lang L."/>
        </authorList>
    </citation>
    <scope>NUCLEOTIDE SEQUENCE [LARGE SCALE GENOMIC DNA]</scope>
    <source>
        <strain evidence="4 5">KCTC 42845</strain>
    </source>
</reference>
<dbReference type="Proteomes" id="UP000644749">
    <property type="component" value="Unassembled WGS sequence"/>
</dbReference>
<dbReference type="PANTHER" id="PTHR13778:SF47">
    <property type="entry name" value="LIPOPOLYSACCHARIDE 1,3-GALACTOSYLTRANSFERASE"/>
    <property type="match status" value="1"/>
</dbReference>
<evidence type="ECO:0000256" key="3">
    <source>
        <dbReference type="ARBA" id="ARBA00022723"/>
    </source>
</evidence>
<keyword evidence="5" id="KW-1185">Reference proteome</keyword>
<dbReference type="SUPFAM" id="SSF53448">
    <property type="entry name" value="Nucleotide-diphospho-sugar transferases"/>
    <property type="match status" value="1"/>
</dbReference>
<dbReference type="InterPro" id="IPR002495">
    <property type="entry name" value="Glyco_trans_8"/>
</dbReference>
<dbReference type="RefSeq" id="WP_191310791.1">
    <property type="nucleotide sequence ID" value="NZ_BNCL01000010.1"/>
</dbReference>
<name>A0ABS1SAK4_9RHOB</name>
<accession>A0ABS1SAK4</accession>
<keyword evidence="1" id="KW-0328">Glycosyltransferase</keyword>
<keyword evidence="3" id="KW-0479">Metal-binding</keyword>
<dbReference type="CDD" id="cd04194">
    <property type="entry name" value="GT8_A4GalT_like"/>
    <property type="match status" value="1"/>
</dbReference>
<dbReference type="InterPro" id="IPR029044">
    <property type="entry name" value="Nucleotide-diphossugar_trans"/>
</dbReference>
<comment type="caution">
    <text evidence="4">The sequence shown here is derived from an EMBL/GenBank/DDBJ whole genome shotgun (WGS) entry which is preliminary data.</text>
</comment>
<evidence type="ECO:0000256" key="2">
    <source>
        <dbReference type="ARBA" id="ARBA00022679"/>
    </source>
</evidence>
<dbReference type="Gene3D" id="3.90.550.10">
    <property type="entry name" value="Spore Coat Polysaccharide Biosynthesis Protein SpsA, Chain A"/>
    <property type="match status" value="1"/>
</dbReference>